<reference evidence="2" key="1">
    <citation type="journal article" date="2020" name="Nature">
        <title>Giant virus diversity and host interactions through global metagenomics.</title>
        <authorList>
            <person name="Schulz F."/>
            <person name="Roux S."/>
            <person name="Paez-Espino D."/>
            <person name="Jungbluth S."/>
            <person name="Walsh D.A."/>
            <person name="Denef V.J."/>
            <person name="McMahon K.D."/>
            <person name="Konstantinidis K.T."/>
            <person name="Eloe-Fadrosh E.A."/>
            <person name="Kyrpides N.C."/>
            <person name="Woyke T."/>
        </authorList>
    </citation>
    <scope>NUCLEOTIDE SEQUENCE</scope>
    <source>
        <strain evidence="2">GVMAG-M-3300023179-111</strain>
    </source>
</reference>
<dbReference type="Gene3D" id="3.40.50.11660">
    <property type="entry name" value="Glycosyl transferase family 10, C-terminal domain"/>
    <property type="match status" value="1"/>
</dbReference>
<dbReference type="SUPFAM" id="SSF53756">
    <property type="entry name" value="UDP-Glycosyltransferase/glycogen phosphorylase"/>
    <property type="match status" value="1"/>
</dbReference>
<dbReference type="EMBL" id="MN739716">
    <property type="protein sequence ID" value="QHT22637.1"/>
    <property type="molecule type" value="Genomic_DNA"/>
</dbReference>
<dbReference type="AlphaFoldDB" id="A0A6C0E0G6"/>
<accession>A0A6C0E0G6</accession>
<dbReference type="InterPro" id="IPR038577">
    <property type="entry name" value="GT10-like_C_sf"/>
</dbReference>
<dbReference type="InterPro" id="IPR055270">
    <property type="entry name" value="Glyco_tran_10_C"/>
</dbReference>
<organism evidence="2">
    <name type="scientific">viral metagenome</name>
    <dbReference type="NCBI Taxonomy" id="1070528"/>
    <lineage>
        <taxon>unclassified sequences</taxon>
        <taxon>metagenomes</taxon>
        <taxon>organismal metagenomes</taxon>
    </lineage>
</organism>
<evidence type="ECO:0000313" key="2">
    <source>
        <dbReference type="EMBL" id="QHT22637.1"/>
    </source>
</evidence>
<sequence length="356" mass="42314">MSTIDKYISENNNEKAIEECINKNLYYLAFLLSKATKINKFDTDIYSKLNDSLPEHLRKNILFSNKIRVLLTCSWTSSDELCKLWSKMSKNKNCWNEIQIVSSEPADYYCVINRPSDNNMILDKKKTILFRMEPNMEQDVRQWGPEWCNPNINDFLFVGNHNLHLNNLEWHLSKNYNELSNDIIEKNDSLSNILTTILSDKYIDKGHIKRVDFVKYLEKKGVNVDVYGSNKFLWKNYKGSLPYHEKDDSLFPYKYSFNCENHSIKNYCTEKLVDGILAETLVFYSGCYNIKDYIDEKAFVYLELSNFEQDYQLIKKAIEEDWWTQRLPYIKEAKNKILNELQFFPRLENIIKKNDL</sequence>
<name>A0A6C0E0G6_9ZZZZ</name>
<proteinExistence type="predicted"/>
<dbReference type="Pfam" id="PF00852">
    <property type="entry name" value="Glyco_transf_10"/>
    <property type="match status" value="1"/>
</dbReference>
<feature type="domain" description="Fucosyltransferase C-terminal" evidence="1">
    <location>
        <begin position="207"/>
        <end position="313"/>
    </location>
</feature>
<protein>
    <recommendedName>
        <fullName evidence="1">Fucosyltransferase C-terminal domain-containing protein</fullName>
    </recommendedName>
</protein>
<evidence type="ECO:0000259" key="1">
    <source>
        <dbReference type="Pfam" id="PF00852"/>
    </source>
</evidence>